<keyword evidence="1" id="KW-0812">Transmembrane</keyword>
<reference evidence="2" key="1">
    <citation type="submission" date="2017-07" db="EMBL/GenBank/DDBJ databases">
        <authorList>
            <person name="Mikheyev A."/>
            <person name="Grau M."/>
        </authorList>
    </citation>
    <scope>NUCLEOTIDE SEQUENCE</scope>
    <source>
        <tissue evidence="2">Venom_gland</tissue>
    </source>
</reference>
<reference evidence="2" key="2">
    <citation type="submission" date="2017-11" db="EMBL/GenBank/DDBJ databases">
        <title>Coralsnake Venomics: Analyses of Venom Gland Transcriptomes and Proteomes of Six Brazilian Taxa.</title>
        <authorList>
            <person name="Aird S.D."/>
            <person name="Jorge da Silva N."/>
            <person name="Qiu L."/>
            <person name="Villar-Briones A."/>
            <person name="Aparecida-Saddi V."/>
            <person name="Campos-Telles M.P."/>
            <person name="Grau M."/>
            <person name="Mikheyev A.S."/>
        </authorList>
    </citation>
    <scope>NUCLEOTIDE SEQUENCE</scope>
    <source>
        <tissue evidence="2">Venom_gland</tissue>
    </source>
</reference>
<keyword evidence="1" id="KW-0472">Membrane</keyword>
<organism evidence="2">
    <name type="scientific">Micrurus spixii</name>
    <name type="common">Amazon coral snake</name>
    <dbReference type="NCBI Taxonomy" id="129469"/>
    <lineage>
        <taxon>Eukaryota</taxon>
        <taxon>Metazoa</taxon>
        <taxon>Chordata</taxon>
        <taxon>Craniata</taxon>
        <taxon>Vertebrata</taxon>
        <taxon>Euteleostomi</taxon>
        <taxon>Lepidosauria</taxon>
        <taxon>Squamata</taxon>
        <taxon>Bifurcata</taxon>
        <taxon>Unidentata</taxon>
        <taxon>Episquamata</taxon>
        <taxon>Toxicofera</taxon>
        <taxon>Serpentes</taxon>
        <taxon>Colubroidea</taxon>
        <taxon>Elapidae</taxon>
        <taxon>Elapinae</taxon>
        <taxon>Micrurus</taxon>
    </lineage>
</organism>
<name>A0A2D4MME5_9SAUR</name>
<accession>A0A2D4MME5</accession>
<dbReference type="EMBL" id="IACM01109255">
    <property type="protein sequence ID" value="LAB34564.1"/>
    <property type="molecule type" value="Transcribed_RNA"/>
</dbReference>
<proteinExistence type="predicted"/>
<feature type="transmembrane region" description="Helical" evidence="1">
    <location>
        <begin position="12"/>
        <end position="33"/>
    </location>
</feature>
<protein>
    <submittedName>
        <fullName evidence="2">Uncharacterized protein</fullName>
    </submittedName>
</protein>
<keyword evidence="1" id="KW-1133">Transmembrane helix</keyword>
<evidence type="ECO:0000313" key="2">
    <source>
        <dbReference type="EMBL" id="LAB34564.1"/>
    </source>
</evidence>
<sequence>MHHHLFQRSQAIMILYMTATKSLFLLSITVNNWKGFFKQTRKRTHDTYWIYGFDGIVKELVLSLLSAYHSYPLLMKNTTFNILLLGKIKRIFQYKRCYQRNFLIFLNAGAQFQIKRTI</sequence>
<evidence type="ECO:0000256" key="1">
    <source>
        <dbReference type="SAM" id="Phobius"/>
    </source>
</evidence>
<dbReference type="AlphaFoldDB" id="A0A2D4MME5"/>